<evidence type="ECO:0000313" key="2">
    <source>
        <dbReference type="Proteomes" id="UP000037530"/>
    </source>
</evidence>
<proteinExistence type="predicted"/>
<evidence type="ECO:0000313" key="1">
    <source>
        <dbReference type="EMBL" id="KOO09392.1"/>
    </source>
</evidence>
<dbReference type="EMBL" id="LHPI01000001">
    <property type="protein sequence ID" value="KOO09392.1"/>
    <property type="molecule type" value="Genomic_DNA"/>
</dbReference>
<sequence length="71" mass="7918">MDKEKFINKAIELHKEMGEIRKAASETSALLSPKKKTELIEKGLDKAFEISSIQLVLLKQLVKESSDGTTT</sequence>
<dbReference type="Proteomes" id="UP000037530">
    <property type="component" value="Unassembled WGS sequence"/>
</dbReference>
<name>A0A0M0I5J5_9VIBR</name>
<dbReference type="RefSeq" id="WP_053407650.1">
    <property type="nucleotide sequence ID" value="NZ_DAIPHI010000067.1"/>
</dbReference>
<dbReference type="AlphaFoldDB" id="A0A0M0I5J5"/>
<reference evidence="2" key="1">
    <citation type="submission" date="2015-08" db="EMBL/GenBank/DDBJ databases">
        <title>Vibrio galatheae sp. nov., a novel member of the Vibrionaceae family isolated from the Solomon Islands.</title>
        <authorList>
            <person name="Giubergia S."/>
            <person name="Machado H."/>
            <person name="Mateiu R.V."/>
            <person name="Gram L."/>
        </authorList>
    </citation>
    <scope>NUCLEOTIDE SEQUENCE [LARGE SCALE GENOMIC DNA]</scope>
    <source>
        <strain evidence="2">DSM 19134</strain>
    </source>
</reference>
<gene>
    <name evidence="1" type="ORF">AKJ31_03295</name>
</gene>
<dbReference type="PATRIC" id="fig|171383.3.peg.680"/>
<comment type="caution">
    <text evidence="1">The sequence shown here is derived from an EMBL/GenBank/DDBJ whole genome shotgun (WGS) entry which is preliminary data.</text>
</comment>
<dbReference type="STRING" id="171383.AKJ31_03295"/>
<keyword evidence="2" id="KW-1185">Reference proteome</keyword>
<protein>
    <submittedName>
        <fullName evidence="1">Uncharacterized protein</fullName>
    </submittedName>
</protein>
<accession>A0A0M0I5J5</accession>
<organism evidence="1 2">
    <name type="scientific">Vibrio hepatarius</name>
    <dbReference type="NCBI Taxonomy" id="171383"/>
    <lineage>
        <taxon>Bacteria</taxon>
        <taxon>Pseudomonadati</taxon>
        <taxon>Pseudomonadota</taxon>
        <taxon>Gammaproteobacteria</taxon>
        <taxon>Vibrionales</taxon>
        <taxon>Vibrionaceae</taxon>
        <taxon>Vibrio</taxon>
        <taxon>Vibrio oreintalis group</taxon>
    </lineage>
</organism>